<dbReference type="Pfam" id="PF13155">
    <property type="entry name" value="Toprim_2"/>
    <property type="match status" value="1"/>
</dbReference>
<feature type="zinc finger region" description="CHC2-type" evidence="12 14">
    <location>
        <begin position="40"/>
        <end position="64"/>
    </location>
</feature>
<dbReference type="PROSITE" id="PS50880">
    <property type="entry name" value="TOPRIM"/>
    <property type="match status" value="1"/>
</dbReference>
<keyword evidence="1 12" id="KW-0240">DNA-directed RNA polymerase</keyword>
<name>A0A0R2KHL1_9LACO</name>
<dbReference type="InterPro" id="IPR019475">
    <property type="entry name" value="DNA_primase_DnaB-bd"/>
</dbReference>
<dbReference type="AlphaFoldDB" id="A0A0R2KHL1"/>
<dbReference type="InterPro" id="IPR037068">
    <property type="entry name" value="DNA_primase_core_N_sf"/>
</dbReference>
<keyword evidence="7 12" id="KW-0863">Zinc-finger</keyword>
<dbReference type="InterPro" id="IPR013264">
    <property type="entry name" value="DNAG_N"/>
</dbReference>
<comment type="similarity">
    <text evidence="12 13">Belongs to the DnaG primase family.</text>
</comment>
<dbReference type="PATRIC" id="fig|1122146.4.peg.857"/>
<comment type="caution">
    <text evidence="16">The sequence shown here is derived from an EMBL/GenBank/DDBJ whole genome shotgun (WGS) entry which is preliminary data.</text>
</comment>
<dbReference type="GO" id="GO:0008270">
    <property type="term" value="F:zinc ion binding"/>
    <property type="evidence" value="ECO:0007669"/>
    <property type="project" value="UniProtKB-UniRule"/>
</dbReference>
<keyword evidence="11 12" id="KW-0804">Transcription</keyword>
<evidence type="ECO:0000313" key="16">
    <source>
        <dbReference type="EMBL" id="KRN88857.1"/>
    </source>
</evidence>
<dbReference type="PANTHER" id="PTHR30313:SF2">
    <property type="entry name" value="DNA PRIMASE"/>
    <property type="match status" value="1"/>
</dbReference>
<dbReference type="PANTHER" id="PTHR30313">
    <property type="entry name" value="DNA PRIMASE"/>
    <property type="match status" value="1"/>
</dbReference>
<comment type="catalytic activity">
    <reaction evidence="12">
        <text>ssDNA + n NTP = ssDNA/pppN(pN)n-1 hybrid + (n-1) diphosphate.</text>
        <dbReference type="EC" id="2.7.7.101"/>
    </reaction>
</comment>
<evidence type="ECO:0000256" key="10">
    <source>
        <dbReference type="ARBA" id="ARBA00023125"/>
    </source>
</evidence>
<dbReference type="Gene3D" id="3.40.1360.10">
    <property type="match status" value="1"/>
</dbReference>
<dbReference type="Pfam" id="PF01807">
    <property type="entry name" value="Zn_ribbon_DnaG"/>
    <property type="match status" value="1"/>
</dbReference>
<dbReference type="InterPro" id="IPR006171">
    <property type="entry name" value="TOPRIM_dom"/>
</dbReference>
<dbReference type="RefSeq" id="WP_027107257.1">
    <property type="nucleotide sequence ID" value="NZ_JQBZ01000025.1"/>
</dbReference>
<evidence type="ECO:0000256" key="6">
    <source>
        <dbReference type="ARBA" id="ARBA00022723"/>
    </source>
</evidence>
<dbReference type="GO" id="GO:0003899">
    <property type="term" value="F:DNA-directed RNA polymerase activity"/>
    <property type="evidence" value="ECO:0007669"/>
    <property type="project" value="UniProtKB-UniRule"/>
</dbReference>
<keyword evidence="10 12" id="KW-0238">DNA-binding</keyword>
<dbReference type="OrthoDB" id="9803773at2"/>
<keyword evidence="2 12" id="KW-0639">Primosome</keyword>
<keyword evidence="3 12" id="KW-0808">Transferase</keyword>
<dbReference type="SUPFAM" id="SSF57783">
    <property type="entry name" value="Zinc beta-ribbon"/>
    <property type="match status" value="1"/>
</dbReference>
<dbReference type="SMART" id="SM00493">
    <property type="entry name" value="TOPRIM"/>
    <property type="match status" value="1"/>
</dbReference>
<keyword evidence="5 12" id="KW-0235">DNA replication</keyword>
<gene>
    <name evidence="12" type="primary">dnaG</name>
    <name evidence="16" type="ORF">IV53_GL000827</name>
</gene>
<dbReference type="GO" id="GO:0003677">
    <property type="term" value="F:DNA binding"/>
    <property type="evidence" value="ECO:0007669"/>
    <property type="project" value="UniProtKB-KW"/>
</dbReference>
<keyword evidence="17" id="KW-1185">Reference proteome</keyword>
<dbReference type="GO" id="GO:0000428">
    <property type="term" value="C:DNA-directed RNA polymerase complex"/>
    <property type="evidence" value="ECO:0007669"/>
    <property type="project" value="UniProtKB-KW"/>
</dbReference>
<dbReference type="InterPro" id="IPR050219">
    <property type="entry name" value="DnaG_primase"/>
</dbReference>
<dbReference type="GO" id="GO:1990077">
    <property type="term" value="C:primosome complex"/>
    <property type="evidence" value="ECO:0007669"/>
    <property type="project" value="UniProtKB-KW"/>
</dbReference>
<dbReference type="SUPFAM" id="SSF56731">
    <property type="entry name" value="DNA primase core"/>
    <property type="match status" value="1"/>
</dbReference>
<dbReference type="EMBL" id="JQBZ01000025">
    <property type="protein sequence ID" value="KRN88857.1"/>
    <property type="molecule type" value="Genomic_DNA"/>
</dbReference>
<comment type="function">
    <text evidence="12 13">RNA polymerase that catalyzes the synthesis of short RNA molecules used as primers for DNA polymerase during DNA replication.</text>
</comment>
<dbReference type="PIRSF" id="PIRSF002811">
    <property type="entry name" value="DnaG"/>
    <property type="match status" value="1"/>
</dbReference>
<dbReference type="InterPro" id="IPR034151">
    <property type="entry name" value="TOPRIM_DnaG_bac"/>
</dbReference>
<evidence type="ECO:0000256" key="4">
    <source>
        <dbReference type="ARBA" id="ARBA00022695"/>
    </source>
</evidence>
<dbReference type="STRING" id="1122146.IV53_GL000827"/>
<dbReference type="GO" id="GO:0005737">
    <property type="term" value="C:cytoplasm"/>
    <property type="evidence" value="ECO:0007669"/>
    <property type="project" value="TreeGrafter"/>
</dbReference>
<dbReference type="NCBIfam" id="TIGR01391">
    <property type="entry name" value="dnaG"/>
    <property type="match status" value="1"/>
</dbReference>
<dbReference type="InterPro" id="IPR030846">
    <property type="entry name" value="DnaG_bac"/>
</dbReference>
<comment type="domain">
    <text evidence="12">Contains an N-terminal zinc-binding domain, a central core domain that contains the primase activity, and a C-terminal DnaB-binding domain.</text>
</comment>
<keyword evidence="9" id="KW-0460">Magnesium</keyword>
<organism evidence="16 17">
    <name type="scientific">Ligilactobacillus ceti DSM 22408</name>
    <dbReference type="NCBI Taxonomy" id="1122146"/>
    <lineage>
        <taxon>Bacteria</taxon>
        <taxon>Bacillati</taxon>
        <taxon>Bacillota</taxon>
        <taxon>Bacilli</taxon>
        <taxon>Lactobacillales</taxon>
        <taxon>Lactobacillaceae</taxon>
        <taxon>Ligilactobacillus</taxon>
    </lineage>
</organism>
<dbReference type="EC" id="2.7.7.101" evidence="12"/>
<evidence type="ECO:0000256" key="2">
    <source>
        <dbReference type="ARBA" id="ARBA00022515"/>
    </source>
</evidence>
<keyword evidence="4 12" id="KW-0548">Nucleotidyltransferase</keyword>
<evidence type="ECO:0000256" key="3">
    <source>
        <dbReference type="ARBA" id="ARBA00022679"/>
    </source>
</evidence>
<accession>A0A0R2KHL1</accession>
<comment type="cofactor">
    <cofactor evidence="12 13 14">
        <name>Zn(2+)</name>
        <dbReference type="ChEBI" id="CHEBI:29105"/>
    </cofactor>
    <text evidence="12 13 14">Binds 1 zinc ion per monomer.</text>
</comment>
<dbReference type="FunFam" id="3.90.580.10:FF:000001">
    <property type="entry name" value="DNA primase"/>
    <property type="match status" value="1"/>
</dbReference>
<dbReference type="Gene3D" id="1.10.860.10">
    <property type="entry name" value="DNAb Helicase, Chain A"/>
    <property type="match status" value="1"/>
</dbReference>
<reference evidence="16 17" key="1">
    <citation type="journal article" date="2015" name="Genome Announc.">
        <title>Expanding the biotechnology potential of lactobacilli through comparative genomics of 213 strains and associated genera.</title>
        <authorList>
            <person name="Sun Z."/>
            <person name="Harris H.M."/>
            <person name="McCann A."/>
            <person name="Guo C."/>
            <person name="Argimon S."/>
            <person name="Zhang W."/>
            <person name="Yang X."/>
            <person name="Jeffery I.B."/>
            <person name="Cooney J.C."/>
            <person name="Kagawa T.F."/>
            <person name="Liu W."/>
            <person name="Song Y."/>
            <person name="Salvetti E."/>
            <person name="Wrobel A."/>
            <person name="Rasinkangas P."/>
            <person name="Parkhill J."/>
            <person name="Rea M.C."/>
            <person name="O'Sullivan O."/>
            <person name="Ritari J."/>
            <person name="Douillard F.P."/>
            <person name="Paul Ross R."/>
            <person name="Yang R."/>
            <person name="Briner A.E."/>
            <person name="Felis G.E."/>
            <person name="de Vos W.M."/>
            <person name="Barrangou R."/>
            <person name="Klaenhammer T.R."/>
            <person name="Caufield P.W."/>
            <person name="Cui Y."/>
            <person name="Zhang H."/>
            <person name="O'Toole P.W."/>
        </authorList>
    </citation>
    <scope>NUCLEOTIDE SEQUENCE [LARGE SCALE GENOMIC DNA]</scope>
    <source>
        <strain evidence="16 17">DSM 22408</strain>
    </source>
</reference>
<evidence type="ECO:0000256" key="1">
    <source>
        <dbReference type="ARBA" id="ARBA00022478"/>
    </source>
</evidence>
<evidence type="ECO:0000256" key="11">
    <source>
        <dbReference type="ARBA" id="ARBA00023163"/>
    </source>
</evidence>
<keyword evidence="6 12" id="KW-0479">Metal-binding</keyword>
<evidence type="ECO:0000256" key="13">
    <source>
        <dbReference type="PIRNR" id="PIRNR002811"/>
    </source>
</evidence>
<evidence type="ECO:0000256" key="7">
    <source>
        <dbReference type="ARBA" id="ARBA00022771"/>
    </source>
</evidence>
<dbReference type="SMART" id="SM00400">
    <property type="entry name" value="ZnF_CHCC"/>
    <property type="match status" value="1"/>
</dbReference>
<dbReference type="GO" id="GO:0006269">
    <property type="term" value="P:DNA replication, synthesis of primer"/>
    <property type="evidence" value="ECO:0007669"/>
    <property type="project" value="UniProtKB-UniRule"/>
</dbReference>
<dbReference type="eggNOG" id="COG0358">
    <property type="taxonomic scope" value="Bacteria"/>
</dbReference>
<sequence length="620" mass="71343">MSRRIPEEVIDSIRSSVNVLDIVGQYVELHRSGKNWFGLCPFHPEKTPSFSVNEQKQIFNCFSCHRGGNVFKFIMEIEGLSFPEAVLKVAELGNIPVDEQYQNQATQQVGGETSSENGQITAMYQVANELYHHILVNTQIGEQALAYLHQRGLNDDMIAEFQLGYAPPKAVLQAVLKEKNKNLDYQILRKSGLFSVYEDGSLNDRFKDRVMFPIRNATGKIVAFSGRSLANDPNTPKYLNSPETTIFNKRKILFNFDKAKGAIRREKKCLLFEGFMDVLAAYSAGVKNSVASMGTSLTDEQIYLLQQNTKNIDLCYDGDLPGQKATKRALEILTPQNKFNLRVIALPDKMDPDEYLQKYGAEKFRTLINDSHETPLAFYMHFYEQGRNMDNEADQLDYLSDVLAEIAKLNDPLEQNLYLNKLAERLQLDKYYLEEKLKTLRQQYLQQKQKEVQTNYLPPSQQRSTKLATETHQLSKVERAERLLLYRMLHNYTVRGQVSQIPDFSFIHDNYQSIYTLTEGYFNAYQNYDSASFLDYINNEHLQQVIIALEMANYAEEVSPEEVNDCLHVIMKTTPLEQQIKDLQMQLQQATRVNNTNLITKLTIDLVNLLKKKQIDNSDI</sequence>
<proteinExistence type="inferred from homology"/>
<feature type="domain" description="Toprim" evidence="15">
    <location>
        <begin position="267"/>
        <end position="349"/>
    </location>
</feature>
<evidence type="ECO:0000256" key="12">
    <source>
        <dbReference type="HAMAP-Rule" id="MF_00974"/>
    </source>
</evidence>
<dbReference type="Proteomes" id="UP000051500">
    <property type="component" value="Unassembled WGS sequence"/>
</dbReference>
<evidence type="ECO:0000256" key="9">
    <source>
        <dbReference type="ARBA" id="ARBA00022842"/>
    </source>
</evidence>
<protein>
    <recommendedName>
        <fullName evidence="12 13">DNA primase</fullName>
        <ecNumber evidence="12">2.7.7.101</ecNumber>
    </recommendedName>
</protein>
<dbReference type="Pfam" id="PF10410">
    <property type="entry name" value="DnaB_bind"/>
    <property type="match status" value="1"/>
</dbReference>
<dbReference type="Gene3D" id="3.90.980.10">
    <property type="entry name" value="DNA primase, catalytic core, N-terminal domain"/>
    <property type="match status" value="1"/>
</dbReference>
<dbReference type="CDD" id="cd03364">
    <property type="entry name" value="TOPRIM_DnaG_primases"/>
    <property type="match status" value="1"/>
</dbReference>
<dbReference type="InterPro" id="IPR006295">
    <property type="entry name" value="DNA_primase_DnaG"/>
</dbReference>
<dbReference type="Gene3D" id="3.90.580.10">
    <property type="entry name" value="Zinc finger, CHC2-type domain"/>
    <property type="match status" value="1"/>
</dbReference>
<dbReference type="HAMAP" id="MF_00974">
    <property type="entry name" value="DNA_primase_DnaG"/>
    <property type="match status" value="1"/>
</dbReference>
<evidence type="ECO:0000256" key="5">
    <source>
        <dbReference type="ARBA" id="ARBA00022705"/>
    </source>
</evidence>
<dbReference type="Pfam" id="PF08275">
    <property type="entry name" value="DNAG_N"/>
    <property type="match status" value="1"/>
</dbReference>
<evidence type="ECO:0000259" key="15">
    <source>
        <dbReference type="PROSITE" id="PS50880"/>
    </source>
</evidence>
<dbReference type="InterPro" id="IPR016136">
    <property type="entry name" value="DNA_helicase_N/primase_C"/>
</dbReference>
<evidence type="ECO:0000256" key="8">
    <source>
        <dbReference type="ARBA" id="ARBA00022833"/>
    </source>
</evidence>
<comment type="subunit">
    <text evidence="12">Monomer. Interacts with DnaB.</text>
</comment>
<evidence type="ECO:0000313" key="17">
    <source>
        <dbReference type="Proteomes" id="UP000051500"/>
    </source>
</evidence>
<dbReference type="InterPro" id="IPR002694">
    <property type="entry name" value="Znf_CHC2"/>
</dbReference>
<evidence type="ECO:0000256" key="14">
    <source>
        <dbReference type="PIRSR" id="PIRSR002811-1"/>
    </source>
</evidence>
<keyword evidence="8 12" id="KW-0862">Zinc</keyword>
<dbReference type="InterPro" id="IPR036977">
    <property type="entry name" value="DNA_primase_Znf_CHC2"/>
</dbReference>